<gene>
    <name evidence="2" type="ORF">FB471_6599</name>
</gene>
<proteinExistence type="predicted"/>
<keyword evidence="3" id="KW-1185">Reference proteome</keyword>
<accession>A0A542CUE6</accession>
<feature type="compositionally biased region" description="Basic and acidic residues" evidence="1">
    <location>
        <begin position="41"/>
        <end position="50"/>
    </location>
</feature>
<dbReference type="EMBL" id="VFML01000002">
    <property type="protein sequence ID" value="TQI94434.1"/>
    <property type="molecule type" value="Genomic_DNA"/>
</dbReference>
<evidence type="ECO:0000313" key="3">
    <source>
        <dbReference type="Proteomes" id="UP000320876"/>
    </source>
</evidence>
<comment type="caution">
    <text evidence="2">The sequence shown here is derived from an EMBL/GenBank/DDBJ whole genome shotgun (WGS) entry which is preliminary data.</text>
</comment>
<reference evidence="2 3" key="1">
    <citation type="submission" date="2019-06" db="EMBL/GenBank/DDBJ databases">
        <title>Sequencing the genomes of 1000 actinobacteria strains.</title>
        <authorList>
            <person name="Klenk H.-P."/>
        </authorList>
    </citation>
    <scope>NUCLEOTIDE SEQUENCE [LARGE SCALE GENOMIC DNA]</scope>
    <source>
        <strain evidence="2 3">DSM 45679</strain>
    </source>
</reference>
<name>A0A542CUE6_AMYCI</name>
<feature type="region of interest" description="Disordered" evidence="1">
    <location>
        <begin position="1"/>
        <end position="90"/>
    </location>
</feature>
<evidence type="ECO:0000313" key="2">
    <source>
        <dbReference type="EMBL" id="TQI94434.1"/>
    </source>
</evidence>
<dbReference type="AlphaFoldDB" id="A0A542CUE6"/>
<dbReference type="RefSeq" id="WP_142003663.1">
    <property type="nucleotide sequence ID" value="NZ_VFML01000002.1"/>
</dbReference>
<sequence length="90" mass="9775">MTTEPVDHALFDKPRRGNRGWQAQQEGALVGTRIHATPGEGWRHRDRRGDAGAAHHPAEPQPIPSPAPCRGTRPPATAEPDAAEVRNEFG</sequence>
<evidence type="ECO:0000256" key="1">
    <source>
        <dbReference type="SAM" id="MobiDB-lite"/>
    </source>
</evidence>
<organism evidence="2 3">
    <name type="scientific">Amycolatopsis cihanbeyliensis</name>
    <dbReference type="NCBI Taxonomy" id="1128664"/>
    <lineage>
        <taxon>Bacteria</taxon>
        <taxon>Bacillati</taxon>
        <taxon>Actinomycetota</taxon>
        <taxon>Actinomycetes</taxon>
        <taxon>Pseudonocardiales</taxon>
        <taxon>Pseudonocardiaceae</taxon>
        <taxon>Amycolatopsis</taxon>
    </lineage>
</organism>
<feature type="compositionally biased region" description="Basic and acidic residues" evidence="1">
    <location>
        <begin position="1"/>
        <end position="15"/>
    </location>
</feature>
<protein>
    <submittedName>
        <fullName evidence="2">Uncharacterized protein</fullName>
    </submittedName>
</protein>
<dbReference type="Proteomes" id="UP000320876">
    <property type="component" value="Unassembled WGS sequence"/>
</dbReference>